<gene>
    <name evidence="2" type="ORF">IAS62_003447</name>
</gene>
<feature type="compositionally biased region" description="Basic and acidic residues" evidence="1">
    <location>
        <begin position="410"/>
        <end position="439"/>
    </location>
</feature>
<organism evidence="2 3">
    <name type="scientific">Cryptococcus decagattii</name>
    <dbReference type="NCBI Taxonomy" id="1859122"/>
    <lineage>
        <taxon>Eukaryota</taxon>
        <taxon>Fungi</taxon>
        <taxon>Dikarya</taxon>
        <taxon>Basidiomycota</taxon>
        <taxon>Agaricomycotina</taxon>
        <taxon>Tremellomycetes</taxon>
        <taxon>Tremellales</taxon>
        <taxon>Cryptococcaceae</taxon>
        <taxon>Cryptococcus</taxon>
        <taxon>Cryptococcus gattii species complex</taxon>
    </lineage>
</organism>
<evidence type="ECO:0008006" key="4">
    <source>
        <dbReference type="Google" id="ProtNLM"/>
    </source>
</evidence>
<evidence type="ECO:0000313" key="2">
    <source>
        <dbReference type="EMBL" id="WVO22122.1"/>
    </source>
</evidence>
<evidence type="ECO:0000313" key="3">
    <source>
        <dbReference type="Proteomes" id="UP001432216"/>
    </source>
</evidence>
<sequence>MSETGGSGTLAYESAFDSRLAYIQSNVQLPSRQSSYPSPAYNKSLPARPASSSSLLSARPEHLRQVSASNAPLLHSGAMTHPGCVLCGLVRSCGSNPSSPALSPQGSTTPLPSSSRAPSLAASFTDSDAHLPYHHPFERTQSPAPEGRRTGNRVGGREIVYHDKDITVYKAEGNERLCQDGRHIIVVVNEHLQSVYEFGASDIPLLSHVLDTASQILNSAGATAGNDVERGTGKEKLQVGFVGSIIKDPQSPHEHLHAHAYLPPIDTKLSGASLWRRNVIFGSLNWWSIEDLRAEIRQATSNNRVKTGYEYRQAPIDKVPDAGAAIASANALDPTYSDTSLSQSNQHALQQQQQRQQQQEAGPSSSRSQPGPSSLSTDRRSPQPTYPLSQINSRGSSVVPANYVTSQTSDPDKISRESKGKGKEKDINDREDMRLDSKGAEWSPDGVV</sequence>
<name>A0ABZ2AUP3_9TREE</name>
<dbReference type="SUPFAM" id="SSF54197">
    <property type="entry name" value="HIT-like"/>
    <property type="match status" value="1"/>
</dbReference>
<feature type="compositionally biased region" description="Basic and acidic residues" evidence="1">
    <location>
        <begin position="127"/>
        <end position="138"/>
    </location>
</feature>
<evidence type="ECO:0000256" key="1">
    <source>
        <dbReference type="SAM" id="MobiDB-lite"/>
    </source>
</evidence>
<feature type="compositionally biased region" description="Polar residues" evidence="1">
    <location>
        <begin position="97"/>
        <end position="106"/>
    </location>
</feature>
<keyword evidence="3" id="KW-1185">Reference proteome</keyword>
<dbReference type="Proteomes" id="UP001432216">
    <property type="component" value="Chromosome 5"/>
</dbReference>
<feature type="region of interest" description="Disordered" evidence="1">
    <location>
        <begin position="31"/>
        <end position="58"/>
    </location>
</feature>
<feature type="compositionally biased region" description="Polar residues" evidence="1">
    <location>
        <begin position="382"/>
        <end position="396"/>
    </location>
</feature>
<dbReference type="InterPro" id="IPR036265">
    <property type="entry name" value="HIT-like_sf"/>
</dbReference>
<accession>A0ABZ2AUP3</accession>
<feature type="compositionally biased region" description="Low complexity" evidence="1">
    <location>
        <begin position="44"/>
        <end position="58"/>
    </location>
</feature>
<dbReference type="Pfam" id="PF11969">
    <property type="entry name" value="DcpS_C"/>
    <property type="match status" value="1"/>
</dbReference>
<proteinExistence type="predicted"/>
<feature type="compositionally biased region" description="Low complexity" evidence="1">
    <location>
        <begin position="107"/>
        <end position="123"/>
    </location>
</feature>
<feature type="compositionally biased region" description="Low complexity" evidence="1">
    <location>
        <begin position="343"/>
        <end position="376"/>
    </location>
</feature>
<reference evidence="2 3" key="1">
    <citation type="submission" date="2024-01" db="EMBL/GenBank/DDBJ databases">
        <title>Comparative genomics of Cryptococcus and Kwoniella reveals pathogenesis evolution and contrasting modes of karyotype evolution via chromosome fusion or intercentromeric recombination.</title>
        <authorList>
            <person name="Coelho M.A."/>
            <person name="David-Palma M."/>
            <person name="Shea T."/>
            <person name="Bowers K."/>
            <person name="McGinley-Smith S."/>
            <person name="Mohammad A.W."/>
            <person name="Gnirke A."/>
            <person name="Yurkov A.M."/>
            <person name="Nowrousian M."/>
            <person name="Sun S."/>
            <person name="Cuomo C.A."/>
            <person name="Heitman J."/>
        </authorList>
    </citation>
    <scope>NUCLEOTIDE SEQUENCE [LARGE SCALE GENOMIC DNA]</scope>
    <source>
        <strain evidence="2 3">7685027</strain>
    </source>
</reference>
<dbReference type="RefSeq" id="XP_064721361.1">
    <property type="nucleotide sequence ID" value="XM_064865289.1"/>
</dbReference>
<feature type="region of interest" description="Disordered" evidence="1">
    <location>
        <begin position="97"/>
        <end position="153"/>
    </location>
</feature>
<dbReference type="GeneID" id="89990219"/>
<protein>
    <recommendedName>
        <fullName evidence="4">HIT domain-containing protein</fullName>
    </recommendedName>
</protein>
<feature type="region of interest" description="Disordered" evidence="1">
    <location>
        <begin position="335"/>
        <end position="448"/>
    </location>
</feature>
<dbReference type="EMBL" id="CP143810">
    <property type="protein sequence ID" value="WVO22122.1"/>
    <property type="molecule type" value="Genomic_DNA"/>
</dbReference>